<evidence type="ECO:0000313" key="2">
    <source>
        <dbReference type="Proteomes" id="UP000030345"/>
    </source>
</evidence>
<dbReference type="RefSeq" id="WP_032520279.1">
    <property type="nucleotide sequence ID" value="NZ_CP138981.1"/>
</dbReference>
<dbReference type="EMBL" id="JNAS01000002">
    <property type="protein sequence ID" value="KGG09039.1"/>
    <property type="molecule type" value="Genomic_DNA"/>
</dbReference>
<proteinExistence type="predicted"/>
<gene>
    <name evidence="1" type="ORF">EV02_1717</name>
</gene>
<dbReference type="Proteomes" id="UP000030345">
    <property type="component" value="Unassembled WGS sequence"/>
</dbReference>
<evidence type="ECO:0000313" key="1">
    <source>
        <dbReference type="EMBL" id="KGG09039.1"/>
    </source>
</evidence>
<dbReference type="AlphaFoldDB" id="A0A0A2B8X0"/>
<organism evidence="1 2">
    <name type="scientific">Prochlorococcus marinus str. SB</name>
    <dbReference type="NCBI Taxonomy" id="59926"/>
    <lineage>
        <taxon>Bacteria</taxon>
        <taxon>Bacillati</taxon>
        <taxon>Cyanobacteriota</taxon>
        <taxon>Cyanophyceae</taxon>
        <taxon>Synechococcales</taxon>
        <taxon>Prochlorococcaceae</taxon>
        <taxon>Prochlorococcus</taxon>
    </lineage>
</organism>
<reference evidence="2" key="1">
    <citation type="journal article" date="2014" name="Sci. Data">
        <title>Genomes of diverse isolates of the marine cyanobacterium Prochlorococcus.</title>
        <authorList>
            <person name="Biller S."/>
            <person name="Berube P."/>
            <person name="Thompson J."/>
            <person name="Kelly L."/>
            <person name="Roggensack S."/>
            <person name="Awad L."/>
            <person name="Roache-Johnson K."/>
            <person name="Ding H."/>
            <person name="Giovannoni S.J."/>
            <person name="Moore L.R."/>
            <person name="Chisholm S.W."/>
        </authorList>
    </citation>
    <scope>NUCLEOTIDE SEQUENCE [LARGE SCALE GENOMIC DNA]</scope>
    <source>
        <strain evidence="2">SB</strain>
    </source>
</reference>
<sequence length="146" mass="15582">MNLNKIIFASFLSLIPFQQVSIYASELLLANGDDTIEEVKVKKVNKRGSLVIKFCNSLTDYSGYVEVQNQKFLISDADVIKRKKIVWKNTNLSKTKGDSIKTDNLLSEGKVITDGDCPVGILPLLVIGAGIAIGGSGGGSGSSSSN</sequence>
<name>A0A0A2B8X0_PROMR</name>
<comment type="caution">
    <text evidence="1">The sequence shown here is derived from an EMBL/GenBank/DDBJ whole genome shotgun (WGS) entry which is preliminary data.</text>
</comment>
<protein>
    <submittedName>
        <fullName evidence="1">Uncharacterized protein</fullName>
    </submittedName>
</protein>
<accession>A0A0A2B8X0</accession>